<keyword evidence="5" id="KW-0408">Iron</keyword>
<dbReference type="Proteomes" id="UP000027647">
    <property type="component" value="Unassembled WGS sequence"/>
</dbReference>
<keyword evidence="10" id="KW-1185">Reference proteome</keyword>
<dbReference type="PANTHER" id="PTHR30521">
    <property type="entry name" value="DEFERROCHELATASE/PEROXIDASE"/>
    <property type="match status" value="1"/>
</dbReference>
<dbReference type="InterPro" id="IPR006314">
    <property type="entry name" value="Dyp_peroxidase"/>
</dbReference>
<dbReference type="OrthoDB" id="236246at2"/>
<accession>A0A074MFE5</accession>
<proteinExistence type="predicted"/>
<name>A0A074MFE5_ERYLO</name>
<feature type="region of interest" description="Disordered" evidence="6">
    <location>
        <begin position="400"/>
        <end position="419"/>
    </location>
</feature>
<evidence type="ECO:0000256" key="4">
    <source>
        <dbReference type="ARBA" id="ARBA00023002"/>
    </source>
</evidence>
<dbReference type="SUPFAM" id="SSF54909">
    <property type="entry name" value="Dimeric alpha+beta barrel"/>
    <property type="match status" value="1"/>
</dbReference>
<organism evidence="9 10">
    <name type="scientific">Erythrobacter longus</name>
    <dbReference type="NCBI Taxonomy" id="1044"/>
    <lineage>
        <taxon>Bacteria</taxon>
        <taxon>Pseudomonadati</taxon>
        <taxon>Pseudomonadota</taxon>
        <taxon>Alphaproteobacteria</taxon>
        <taxon>Sphingomonadales</taxon>
        <taxon>Erythrobacteraceae</taxon>
        <taxon>Erythrobacter/Porphyrobacter group</taxon>
        <taxon>Erythrobacter</taxon>
    </lineage>
</organism>
<gene>
    <name evidence="9" type="ORF">EH31_10855</name>
</gene>
<dbReference type="STRING" id="1044.EH31_10855"/>
<dbReference type="GO" id="GO:0046872">
    <property type="term" value="F:metal ion binding"/>
    <property type="evidence" value="ECO:0007669"/>
    <property type="project" value="UniProtKB-KW"/>
</dbReference>
<dbReference type="PROSITE" id="PS51404">
    <property type="entry name" value="DYP_PEROXIDASE"/>
    <property type="match status" value="1"/>
</dbReference>
<feature type="domain" description="Dyp-type peroxidase C-terminal" evidence="7">
    <location>
        <begin position="364"/>
        <end position="472"/>
    </location>
</feature>
<dbReference type="InterPro" id="IPR048328">
    <property type="entry name" value="Dyp_perox_C"/>
</dbReference>
<keyword evidence="4" id="KW-0560">Oxidoreductase</keyword>
<dbReference type="Pfam" id="PF21105">
    <property type="entry name" value="DyP_N"/>
    <property type="match status" value="1"/>
</dbReference>
<evidence type="ECO:0000313" key="10">
    <source>
        <dbReference type="Proteomes" id="UP000027647"/>
    </source>
</evidence>
<evidence type="ECO:0000259" key="8">
    <source>
        <dbReference type="Pfam" id="PF21105"/>
    </source>
</evidence>
<dbReference type="InterPro" id="IPR049509">
    <property type="entry name" value="DyP_N"/>
</dbReference>
<dbReference type="InterPro" id="IPR011008">
    <property type="entry name" value="Dimeric_a/b-barrel"/>
</dbReference>
<dbReference type="GO" id="GO:0005829">
    <property type="term" value="C:cytosol"/>
    <property type="evidence" value="ECO:0007669"/>
    <property type="project" value="TreeGrafter"/>
</dbReference>
<evidence type="ECO:0000256" key="6">
    <source>
        <dbReference type="SAM" id="MobiDB-lite"/>
    </source>
</evidence>
<evidence type="ECO:0000256" key="2">
    <source>
        <dbReference type="ARBA" id="ARBA00022559"/>
    </source>
</evidence>
<dbReference type="GO" id="GO:0004601">
    <property type="term" value="F:peroxidase activity"/>
    <property type="evidence" value="ECO:0007669"/>
    <property type="project" value="UniProtKB-KW"/>
</dbReference>
<dbReference type="Pfam" id="PF20628">
    <property type="entry name" value="Dyp_perox_C"/>
    <property type="match status" value="1"/>
</dbReference>
<evidence type="ECO:0000313" key="9">
    <source>
        <dbReference type="EMBL" id="KEO90578.1"/>
    </source>
</evidence>
<comment type="cofactor">
    <cofactor evidence="1">
        <name>heme b</name>
        <dbReference type="ChEBI" id="CHEBI:60344"/>
    </cofactor>
</comment>
<comment type="caution">
    <text evidence="9">The sequence shown here is derived from an EMBL/GenBank/DDBJ whole genome shotgun (WGS) entry which is preliminary data.</text>
</comment>
<feature type="domain" description="DyP dimeric alpha+beta barrel" evidence="8">
    <location>
        <begin position="16"/>
        <end position="145"/>
    </location>
</feature>
<dbReference type="PANTHER" id="PTHR30521:SF5">
    <property type="entry name" value="BLR4509 PROTEIN"/>
    <property type="match status" value="1"/>
</dbReference>
<keyword evidence="3" id="KW-0479">Metal-binding</keyword>
<protein>
    <recommendedName>
        <fullName evidence="11">Peroxidase</fullName>
    </recommendedName>
</protein>
<evidence type="ECO:0008006" key="11">
    <source>
        <dbReference type="Google" id="ProtNLM"/>
    </source>
</evidence>
<sequence>MSKVGDNERIALRLADIQGNILNAYGKQGFPKGRAIFLHVEKGEKGRAFLEKFYDRVTTAVRWKSDNPYAPKAETSAPERPPVTLNFAFTFDGLVALGVPIKTLSMMPAEFLQGMRARAPILGDTSPRGALDRWDDVWKGEETAGGSNAVHIMALLNSKMNPVTGNPVPEMDELTEMIRSECNARGGVRILKGHGVGAEEYQDMSARLMQDPETGHFKPVPLEHFGYVDGISDPVFEGQFLPEDEAVRKVGNGKFTGELKTTQEIENEDNWEPLATGEFLLGYPDEAKEMPPAARPNLFSTNGTFMAYRKLQENVETFDEYIDKTVPEFAKVYGIDDEAKARATLLAKFSGRWQDGVPLALAKNYEEWLAFNAEYQDDVTKRKKLSRFIYADDEQGAACPASSHTRRVHPRDMLGPTPGSGTILVNRRRILRRGLPYDATNDNGERERGIVMLICCASLERQFEFVQQQWINYGMDSNAGNDTCPMLGSRPVDELKFVIPNDPDADGEGAPYICSNLPQFVETKGGAYFFVPSMTSLRMIAIGVIDPT</sequence>
<reference evidence="9 10" key="1">
    <citation type="submission" date="2014-04" db="EMBL/GenBank/DDBJ databases">
        <title>A comprehensive comparison of genomes of Erythrobacter spp. strains.</title>
        <authorList>
            <person name="Zheng Q."/>
        </authorList>
    </citation>
    <scope>NUCLEOTIDE SEQUENCE [LARGE SCALE GENOMIC DNA]</scope>
    <source>
        <strain evidence="9 10">DSM 6997</strain>
    </source>
</reference>
<evidence type="ECO:0000259" key="7">
    <source>
        <dbReference type="Pfam" id="PF20628"/>
    </source>
</evidence>
<evidence type="ECO:0000256" key="1">
    <source>
        <dbReference type="ARBA" id="ARBA00001970"/>
    </source>
</evidence>
<evidence type="ECO:0000256" key="3">
    <source>
        <dbReference type="ARBA" id="ARBA00022723"/>
    </source>
</evidence>
<dbReference type="EMBL" id="JMIW01000003">
    <property type="protein sequence ID" value="KEO90578.1"/>
    <property type="molecule type" value="Genomic_DNA"/>
</dbReference>
<evidence type="ECO:0000256" key="5">
    <source>
        <dbReference type="ARBA" id="ARBA00023004"/>
    </source>
</evidence>
<keyword evidence="2" id="KW-0575">Peroxidase</keyword>
<dbReference type="AlphaFoldDB" id="A0A074MFE5"/>
<dbReference type="GO" id="GO:0020037">
    <property type="term" value="F:heme binding"/>
    <property type="evidence" value="ECO:0007669"/>
    <property type="project" value="InterPro"/>
</dbReference>
<dbReference type="RefSeq" id="WP_034960020.1">
    <property type="nucleotide sequence ID" value="NZ_JMIW01000003.1"/>
</dbReference>
<dbReference type="eggNOG" id="COG2837">
    <property type="taxonomic scope" value="Bacteria"/>
</dbReference>